<accession>A0A6J6XBD8</accession>
<evidence type="ECO:0000313" key="1">
    <source>
        <dbReference type="EMBL" id="CAB4792784.1"/>
    </source>
</evidence>
<dbReference type="EMBL" id="CAEZZU010000309">
    <property type="protein sequence ID" value="CAB4792784.1"/>
    <property type="molecule type" value="Genomic_DNA"/>
</dbReference>
<sequence length="75" mass="7962">MEVRIGVVYSAKELNLDIEGTPDEVAAQVDAGLAASGTILWMTDTKGRRVGVPADKIAYIEIVGEDAAKRVGFGR</sequence>
<dbReference type="InterPro" id="IPR021456">
    <property type="entry name" value="DUF3107"/>
</dbReference>
<dbReference type="AlphaFoldDB" id="A0A6J6XBD8"/>
<protein>
    <submittedName>
        <fullName evidence="1">Unannotated protein</fullName>
    </submittedName>
</protein>
<name>A0A6J6XBD8_9ZZZZ</name>
<organism evidence="1">
    <name type="scientific">freshwater metagenome</name>
    <dbReference type="NCBI Taxonomy" id="449393"/>
    <lineage>
        <taxon>unclassified sequences</taxon>
        <taxon>metagenomes</taxon>
        <taxon>ecological metagenomes</taxon>
    </lineage>
</organism>
<proteinExistence type="predicted"/>
<gene>
    <name evidence="1" type="ORF">UFOPK2925_01598</name>
</gene>
<reference evidence="1" key="1">
    <citation type="submission" date="2020-05" db="EMBL/GenBank/DDBJ databases">
        <authorList>
            <person name="Chiriac C."/>
            <person name="Salcher M."/>
            <person name="Ghai R."/>
            <person name="Kavagutti S V."/>
        </authorList>
    </citation>
    <scope>NUCLEOTIDE SEQUENCE</scope>
</reference>
<dbReference type="Pfam" id="PF11305">
    <property type="entry name" value="DUF3107"/>
    <property type="match status" value="1"/>
</dbReference>